<dbReference type="CDD" id="cd03137">
    <property type="entry name" value="GATase1_AraC_1"/>
    <property type="match status" value="1"/>
</dbReference>
<dbReference type="Gene3D" id="1.10.10.60">
    <property type="entry name" value="Homeodomain-like"/>
    <property type="match status" value="1"/>
</dbReference>
<dbReference type="GO" id="GO:0043565">
    <property type="term" value="F:sequence-specific DNA binding"/>
    <property type="evidence" value="ECO:0007669"/>
    <property type="project" value="InterPro"/>
</dbReference>
<protein>
    <submittedName>
        <fullName evidence="5">Transcriptional regulator, AraC family with amidase-like domain</fullName>
    </submittedName>
</protein>
<dbReference type="InterPro" id="IPR029062">
    <property type="entry name" value="Class_I_gatase-like"/>
</dbReference>
<name>A0A1H3FD05_9RHOB</name>
<dbReference type="SMART" id="SM00342">
    <property type="entry name" value="HTH_ARAC"/>
    <property type="match status" value="1"/>
</dbReference>
<dbReference type="Gene3D" id="3.40.50.880">
    <property type="match status" value="1"/>
</dbReference>
<dbReference type="PROSITE" id="PS01124">
    <property type="entry name" value="HTH_ARAC_FAMILY_2"/>
    <property type="match status" value="1"/>
</dbReference>
<evidence type="ECO:0000313" key="6">
    <source>
        <dbReference type="Proteomes" id="UP000199118"/>
    </source>
</evidence>
<evidence type="ECO:0000256" key="1">
    <source>
        <dbReference type="ARBA" id="ARBA00023015"/>
    </source>
</evidence>
<dbReference type="RefSeq" id="WP_092685202.1">
    <property type="nucleotide sequence ID" value="NZ_FNMZ01000012.1"/>
</dbReference>
<keyword evidence="6" id="KW-1185">Reference proteome</keyword>
<reference evidence="5 6" key="1">
    <citation type="submission" date="2016-10" db="EMBL/GenBank/DDBJ databases">
        <authorList>
            <person name="de Groot N.N."/>
        </authorList>
    </citation>
    <scope>NUCLEOTIDE SEQUENCE [LARGE SCALE GENOMIC DNA]</scope>
    <source>
        <strain evidence="5 6">DSM 17890</strain>
    </source>
</reference>
<dbReference type="PROSITE" id="PS00041">
    <property type="entry name" value="HTH_ARAC_FAMILY_1"/>
    <property type="match status" value="1"/>
</dbReference>
<evidence type="ECO:0000259" key="4">
    <source>
        <dbReference type="PROSITE" id="PS01124"/>
    </source>
</evidence>
<evidence type="ECO:0000313" key="5">
    <source>
        <dbReference type="EMBL" id="SDX88963.1"/>
    </source>
</evidence>
<dbReference type="InterPro" id="IPR002818">
    <property type="entry name" value="DJ-1/PfpI"/>
</dbReference>
<dbReference type="InterPro" id="IPR009057">
    <property type="entry name" value="Homeodomain-like_sf"/>
</dbReference>
<keyword evidence="2" id="KW-0238">DNA-binding</keyword>
<organism evidence="5 6">
    <name type="scientific">Albimonas donghaensis</name>
    <dbReference type="NCBI Taxonomy" id="356660"/>
    <lineage>
        <taxon>Bacteria</taxon>
        <taxon>Pseudomonadati</taxon>
        <taxon>Pseudomonadota</taxon>
        <taxon>Alphaproteobacteria</taxon>
        <taxon>Rhodobacterales</taxon>
        <taxon>Paracoccaceae</taxon>
        <taxon>Albimonas</taxon>
    </lineage>
</organism>
<feature type="domain" description="HTH araC/xylS-type" evidence="4">
    <location>
        <begin position="228"/>
        <end position="326"/>
    </location>
</feature>
<keyword evidence="1" id="KW-0805">Transcription regulation</keyword>
<dbReference type="STRING" id="356660.SAMN05444336_11264"/>
<dbReference type="OrthoDB" id="186587at2"/>
<dbReference type="PANTHER" id="PTHR43130">
    <property type="entry name" value="ARAC-FAMILY TRANSCRIPTIONAL REGULATOR"/>
    <property type="match status" value="1"/>
</dbReference>
<gene>
    <name evidence="5" type="ORF">SAMN05444336_11264</name>
</gene>
<proteinExistence type="predicted"/>
<accession>A0A1H3FD05</accession>
<dbReference type="GO" id="GO:0003700">
    <property type="term" value="F:DNA-binding transcription factor activity"/>
    <property type="evidence" value="ECO:0007669"/>
    <property type="project" value="InterPro"/>
</dbReference>
<keyword evidence="3" id="KW-0804">Transcription</keyword>
<evidence type="ECO:0000256" key="3">
    <source>
        <dbReference type="ARBA" id="ARBA00023163"/>
    </source>
</evidence>
<dbReference type="InterPro" id="IPR018060">
    <property type="entry name" value="HTH_AraC"/>
</dbReference>
<dbReference type="PANTHER" id="PTHR43130:SF3">
    <property type="entry name" value="HTH-TYPE TRANSCRIPTIONAL REGULATOR RV1931C"/>
    <property type="match status" value="1"/>
</dbReference>
<dbReference type="NCBIfam" id="NF006902">
    <property type="entry name" value="PRK09393.1"/>
    <property type="match status" value="1"/>
</dbReference>
<dbReference type="InterPro" id="IPR052158">
    <property type="entry name" value="INH-QAR"/>
</dbReference>
<dbReference type="EMBL" id="FNMZ01000012">
    <property type="protein sequence ID" value="SDX88963.1"/>
    <property type="molecule type" value="Genomic_DNA"/>
</dbReference>
<dbReference type="SUPFAM" id="SSF46689">
    <property type="entry name" value="Homeodomain-like"/>
    <property type="match status" value="2"/>
</dbReference>
<dbReference type="Pfam" id="PF01965">
    <property type="entry name" value="DJ-1_PfpI"/>
    <property type="match status" value="1"/>
</dbReference>
<dbReference type="InterPro" id="IPR018062">
    <property type="entry name" value="HTH_AraC-typ_CS"/>
</dbReference>
<evidence type="ECO:0000256" key="2">
    <source>
        <dbReference type="ARBA" id="ARBA00023125"/>
    </source>
</evidence>
<dbReference type="Proteomes" id="UP000199118">
    <property type="component" value="Unassembled WGS sequence"/>
</dbReference>
<dbReference type="AlphaFoldDB" id="A0A1H3FD05"/>
<dbReference type="Pfam" id="PF12833">
    <property type="entry name" value="HTH_18"/>
    <property type="match status" value="1"/>
</dbReference>
<sequence>MPAPDHTPDPASAPHRIVAVVYDGLCTFEFGIVTELFALPRPEFDFPWYDFSLAAAERRPGGLRAMGGFRVQVDAGLEALATADTVVIPGWRDRDEAPPAPLVEAIRAAHARGARMLAICSGGFVLGAAGVLEGRRVTTHWRHMPAMKARFPGVELAEDALYVEDRGVITSAGSSAGIDAGLHLIRADHGARVANIVARRLVMPPHREGGQAQYVDAPVQLRPGRSLAAVLDWARGELARPVAVAEMADRAGMSERSFLRRFREATGTTPLKWLRRERVTRAMKLLEETGLALDDVGANCGFGSAEAFRKAFGEVAGVAPGAYRARFRREAAAGGGIRAAG</sequence>
<dbReference type="SUPFAM" id="SSF52317">
    <property type="entry name" value="Class I glutamine amidotransferase-like"/>
    <property type="match status" value="1"/>
</dbReference>